<protein>
    <submittedName>
        <fullName evidence="2">Uncharacterized protein</fullName>
    </submittedName>
</protein>
<proteinExistence type="predicted"/>
<evidence type="ECO:0000313" key="2">
    <source>
        <dbReference type="WBParaSite" id="nRc.2.0.1.t10326-RA"/>
    </source>
</evidence>
<name>A0A915IAM5_ROMCU</name>
<reference evidence="2" key="1">
    <citation type="submission" date="2022-11" db="UniProtKB">
        <authorList>
            <consortium name="WormBaseParasite"/>
        </authorList>
    </citation>
    <scope>IDENTIFICATION</scope>
</reference>
<sequence>MNGQTMELQFEIKYGKHTWIPEKLLYDYIVRNPEHNPIINPLHEINFSPPFISHLDFSLIRFKVC</sequence>
<accession>A0A915IAM5</accession>
<evidence type="ECO:0000313" key="1">
    <source>
        <dbReference type="Proteomes" id="UP000887565"/>
    </source>
</evidence>
<dbReference type="AlphaFoldDB" id="A0A915IAM5"/>
<dbReference type="Proteomes" id="UP000887565">
    <property type="component" value="Unplaced"/>
</dbReference>
<organism evidence="1 2">
    <name type="scientific">Romanomermis culicivorax</name>
    <name type="common">Nematode worm</name>
    <dbReference type="NCBI Taxonomy" id="13658"/>
    <lineage>
        <taxon>Eukaryota</taxon>
        <taxon>Metazoa</taxon>
        <taxon>Ecdysozoa</taxon>
        <taxon>Nematoda</taxon>
        <taxon>Enoplea</taxon>
        <taxon>Dorylaimia</taxon>
        <taxon>Mermithida</taxon>
        <taxon>Mermithoidea</taxon>
        <taxon>Mermithidae</taxon>
        <taxon>Romanomermis</taxon>
    </lineage>
</organism>
<dbReference type="WBParaSite" id="nRc.2.0.1.t10326-RA">
    <property type="protein sequence ID" value="nRc.2.0.1.t10326-RA"/>
    <property type="gene ID" value="nRc.2.0.1.g10326"/>
</dbReference>
<keyword evidence="1" id="KW-1185">Reference proteome</keyword>